<proteinExistence type="predicted"/>
<dbReference type="Pfam" id="PF13196">
    <property type="entry name" value="DUF4012"/>
    <property type="match status" value="1"/>
</dbReference>
<keyword evidence="1" id="KW-0472">Membrane</keyword>
<dbReference type="EMBL" id="JAZGQK010000012">
    <property type="protein sequence ID" value="MEE6259732.1"/>
    <property type="molecule type" value="Genomic_DNA"/>
</dbReference>
<keyword evidence="1" id="KW-1133">Transmembrane helix</keyword>
<organism evidence="2 3">
    <name type="scientific">Plantactinospora sonchi</name>
    <dbReference type="NCBI Taxonomy" id="1544735"/>
    <lineage>
        <taxon>Bacteria</taxon>
        <taxon>Bacillati</taxon>
        <taxon>Actinomycetota</taxon>
        <taxon>Actinomycetes</taxon>
        <taxon>Micromonosporales</taxon>
        <taxon>Micromonosporaceae</taxon>
        <taxon>Plantactinospora</taxon>
    </lineage>
</organism>
<dbReference type="Proteomes" id="UP001332243">
    <property type="component" value="Unassembled WGS sequence"/>
</dbReference>
<accession>A0ABU7RTC4</accession>
<evidence type="ECO:0000313" key="2">
    <source>
        <dbReference type="EMBL" id="MEE6259732.1"/>
    </source>
</evidence>
<feature type="transmembrane region" description="Helical" evidence="1">
    <location>
        <begin position="25"/>
        <end position="45"/>
    </location>
</feature>
<name>A0ABU7RTC4_9ACTN</name>
<keyword evidence="3" id="KW-1185">Reference proteome</keyword>
<dbReference type="RefSeq" id="WP_331214856.1">
    <property type="nucleotide sequence ID" value="NZ_JAZGQK010000012.1"/>
</dbReference>
<protein>
    <submittedName>
        <fullName evidence="2">DUF4012 domain-containing protein</fullName>
    </submittedName>
</protein>
<gene>
    <name evidence="2" type="ORF">V1633_14685</name>
</gene>
<evidence type="ECO:0000256" key="1">
    <source>
        <dbReference type="SAM" id="Phobius"/>
    </source>
</evidence>
<dbReference type="InterPro" id="IPR025101">
    <property type="entry name" value="DUF4012"/>
</dbReference>
<sequence length="596" mass="64109">MAVGDLSPGRRNRGRRKVRPRLRRILLTTLVVTCLLALSVGWVGLRGWQARGHLENAADLAQELSRQVLDGETAQARRTLAALQQQTSAARSRTGDVGWRAASHTPYGGSTLVAVRGLAEGIDELARRAFPPLVELDFEVLLPRTGRIDLAALRDVMPTVAQVDTAVQEVRERISDLPADGLSAPVRDAVRQTRAELDRLATFTAAVRRSGALLPALLGASGPRTYLMVFQNLAEPRSTGGIFGAYAVVRANGGEVKILRQGPTSDLEMFDRPVLRLSREQRALYTDLLGIYPADVNLTPHFPTAATLYREMYRRTVGGTVDGVLATDPVALAYLLRAIGPVPVAGHPTLTAGTAVRSLLSDAYRLLDQPAEQDGYFAASARAVFDALLKRPVNPRAVAQAVGTAAAERRILFWSARPEEQKELVNSRLAGVMPDRETVNNVGVFLNDGSGAKLGYYLKRSAELTVGDCRPDGRRELHLRLTLQSTAPSSGLSKSVRGLALAGDPYTARLVIYVFSPLRGSPVGARLDGRPEPMGGGIERGRRVAVLGVDIGAGRTRVLEISLLTQANTSGAAELWLTPGTTPWTTRVSSAPACNQ</sequence>
<keyword evidence="1" id="KW-0812">Transmembrane</keyword>
<comment type="caution">
    <text evidence="2">The sequence shown here is derived from an EMBL/GenBank/DDBJ whole genome shotgun (WGS) entry which is preliminary data.</text>
</comment>
<reference evidence="2 3" key="1">
    <citation type="submission" date="2024-01" db="EMBL/GenBank/DDBJ databases">
        <title>Genome insights into Plantactinospora sonchi sp. nov.</title>
        <authorList>
            <person name="Wang L."/>
        </authorList>
    </citation>
    <scope>NUCLEOTIDE SEQUENCE [LARGE SCALE GENOMIC DNA]</scope>
    <source>
        <strain evidence="2 3">NEAU-QY2</strain>
    </source>
</reference>
<evidence type="ECO:0000313" key="3">
    <source>
        <dbReference type="Proteomes" id="UP001332243"/>
    </source>
</evidence>